<dbReference type="Proteomes" id="UP000224854">
    <property type="component" value="Unassembled WGS sequence"/>
</dbReference>
<dbReference type="GO" id="GO:0070631">
    <property type="term" value="P:spindle pole body localization"/>
    <property type="evidence" value="ECO:0007669"/>
    <property type="project" value="TreeGrafter"/>
</dbReference>
<dbReference type="Pfam" id="PF09531">
    <property type="entry name" value="Ndc1_Nup"/>
    <property type="match status" value="1"/>
</dbReference>
<evidence type="ECO:0000313" key="15">
    <source>
        <dbReference type="EMBL" id="PHH83377.1"/>
    </source>
</evidence>
<dbReference type="PANTHER" id="PTHR13269">
    <property type="entry name" value="NUCLEOPORIN NDC1"/>
    <property type="match status" value="1"/>
</dbReference>
<reference evidence="15 16" key="1">
    <citation type="submission" date="2017-06" db="EMBL/GenBank/DDBJ databases">
        <title>Ant-infecting Ophiocordyceps genomes reveal a high diversity of potential behavioral manipulation genes and a possible major role for enterotoxins.</title>
        <authorList>
            <person name="De Bekker C."/>
            <person name="Evans H.C."/>
            <person name="Brachmann A."/>
            <person name="Hughes D.P."/>
        </authorList>
    </citation>
    <scope>NUCLEOTIDE SEQUENCE [LARGE SCALE GENOMIC DNA]</scope>
    <source>
        <strain evidence="15 16">1348a</strain>
    </source>
</reference>
<organism evidence="15 16">
    <name type="scientific">Ophiocordyceps australis</name>
    <dbReference type="NCBI Taxonomy" id="1399860"/>
    <lineage>
        <taxon>Eukaryota</taxon>
        <taxon>Fungi</taxon>
        <taxon>Dikarya</taxon>
        <taxon>Ascomycota</taxon>
        <taxon>Pezizomycotina</taxon>
        <taxon>Sordariomycetes</taxon>
        <taxon>Hypocreomycetidae</taxon>
        <taxon>Hypocreales</taxon>
        <taxon>Ophiocordycipitaceae</taxon>
        <taxon>Ophiocordyceps</taxon>
    </lineage>
</organism>
<evidence type="ECO:0000256" key="2">
    <source>
        <dbReference type="ARBA" id="ARBA00004567"/>
    </source>
</evidence>
<keyword evidence="7" id="KW-0653">Protein transport</keyword>
<dbReference type="GO" id="GO:0015031">
    <property type="term" value="P:protein transport"/>
    <property type="evidence" value="ECO:0007669"/>
    <property type="project" value="UniProtKB-KW"/>
</dbReference>
<evidence type="ECO:0000256" key="6">
    <source>
        <dbReference type="ARBA" id="ARBA00022816"/>
    </source>
</evidence>
<evidence type="ECO:0000256" key="4">
    <source>
        <dbReference type="ARBA" id="ARBA00022448"/>
    </source>
</evidence>
<evidence type="ECO:0000256" key="11">
    <source>
        <dbReference type="ARBA" id="ARBA00023136"/>
    </source>
</evidence>
<evidence type="ECO:0000256" key="9">
    <source>
        <dbReference type="ARBA" id="ARBA00023010"/>
    </source>
</evidence>
<name>A0A2C5ZQL0_9HYPO</name>
<keyword evidence="8" id="KW-1133">Transmembrane helix</keyword>
<dbReference type="GO" id="GO:0106166">
    <property type="term" value="F:spindle pole body-nuclear membrane anchor activity"/>
    <property type="evidence" value="ECO:0007669"/>
    <property type="project" value="TreeGrafter"/>
</dbReference>
<dbReference type="EMBL" id="NJEU01000015">
    <property type="protein sequence ID" value="PHH83377.1"/>
    <property type="molecule type" value="Genomic_DNA"/>
</dbReference>
<evidence type="ECO:0000256" key="8">
    <source>
        <dbReference type="ARBA" id="ARBA00022989"/>
    </source>
</evidence>
<accession>A0A2C5ZQL0</accession>
<keyword evidence="5" id="KW-0812">Transmembrane</keyword>
<dbReference type="InterPro" id="IPR019049">
    <property type="entry name" value="Nucleoporin_prot_Ndc1/Nup"/>
</dbReference>
<proteinExistence type="inferred from homology"/>
<protein>
    <submittedName>
        <fullName evidence="15">Uncharacterized protein</fullName>
    </submittedName>
</protein>
<evidence type="ECO:0000313" key="16">
    <source>
        <dbReference type="Proteomes" id="UP000224854"/>
    </source>
</evidence>
<dbReference type="GO" id="GO:0051028">
    <property type="term" value="P:mRNA transport"/>
    <property type="evidence" value="ECO:0007669"/>
    <property type="project" value="UniProtKB-KW"/>
</dbReference>
<keyword evidence="14" id="KW-0732">Signal</keyword>
<evidence type="ECO:0000256" key="10">
    <source>
        <dbReference type="ARBA" id="ARBA00023132"/>
    </source>
</evidence>
<evidence type="ECO:0000256" key="3">
    <source>
        <dbReference type="ARBA" id="ARBA00005760"/>
    </source>
</evidence>
<comment type="similarity">
    <text evidence="3">Belongs to the NDC1 family.</text>
</comment>
<feature type="region of interest" description="Disordered" evidence="13">
    <location>
        <begin position="117"/>
        <end position="141"/>
    </location>
</feature>
<dbReference type="GO" id="GO:0031965">
    <property type="term" value="C:nuclear membrane"/>
    <property type="evidence" value="ECO:0007669"/>
    <property type="project" value="UniProtKB-SubCell"/>
</dbReference>
<comment type="subcellular location">
    <subcellularLocation>
        <location evidence="1">Nucleus membrane</location>
        <topology evidence="1">Multi-pass membrane protein</topology>
    </subcellularLocation>
    <subcellularLocation>
        <location evidence="2">Nucleus</location>
        <location evidence="2">Nuclear pore complex</location>
    </subcellularLocation>
</comment>
<feature type="signal peptide" evidence="14">
    <location>
        <begin position="1"/>
        <end position="21"/>
    </location>
</feature>
<dbReference type="GO" id="GO:0005816">
    <property type="term" value="C:spindle pole body"/>
    <property type="evidence" value="ECO:0007669"/>
    <property type="project" value="TreeGrafter"/>
</dbReference>
<evidence type="ECO:0000256" key="14">
    <source>
        <dbReference type="SAM" id="SignalP"/>
    </source>
</evidence>
<gene>
    <name evidence="15" type="ORF">CDD82_1606</name>
</gene>
<keyword evidence="10" id="KW-0906">Nuclear pore complex</keyword>
<keyword evidence="16" id="KW-1185">Reference proteome</keyword>
<dbReference type="GO" id="GO:0070762">
    <property type="term" value="C:nuclear pore transmembrane ring"/>
    <property type="evidence" value="ECO:0007669"/>
    <property type="project" value="TreeGrafter"/>
</dbReference>
<dbReference type="GO" id="GO:0006999">
    <property type="term" value="P:nuclear pore organization"/>
    <property type="evidence" value="ECO:0007669"/>
    <property type="project" value="TreeGrafter"/>
</dbReference>
<evidence type="ECO:0000256" key="5">
    <source>
        <dbReference type="ARBA" id="ARBA00022692"/>
    </source>
</evidence>
<keyword evidence="9" id="KW-0811">Translocation</keyword>
<dbReference type="AlphaFoldDB" id="A0A2C5ZQL0"/>
<keyword evidence="4" id="KW-0813">Transport</keyword>
<feature type="chain" id="PRO_5012203178" evidence="14">
    <location>
        <begin position="22"/>
        <end position="360"/>
    </location>
</feature>
<evidence type="ECO:0000256" key="7">
    <source>
        <dbReference type="ARBA" id="ARBA00022927"/>
    </source>
</evidence>
<dbReference type="OrthoDB" id="67850at2759"/>
<keyword evidence="12" id="KW-0539">Nucleus</keyword>
<sequence length="360" mass="40631">MFLNFVWFIANLTFSVYMVQAPLRDAEPLTSRSKHPNDVLLNGLMNKKVSIKAFATWELALIAQKFPDRRRAIFDDIDRKGGAMWAQIYDVCTQILKSIEQHIEAYEKPAAAVATAPMPAAPKQRRCPPPRQDTGLYHNKQNSGLIGGMEKTLAELSRSPGATPMASWSPLAQKTWNNAKDRMLSKRQQEALSPENIKSEAERWIGRVMDLGWVAALVRQDFDRRFSAAVFGATLAEPSLYMHAAQAMCQMAIHSLDEDDYGNVQRDVATIIRILMSVIEKVEAFKAQMPTHWTDPTDSKATPTVDTVMDVFRMELRQVVDRFEPYRFDLGLSAVEIRKARILAPQPHEGDALRGRDQGD</sequence>
<keyword evidence="11" id="KW-0472">Membrane</keyword>
<dbReference type="PANTHER" id="PTHR13269:SF6">
    <property type="entry name" value="NUCLEOPORIN NDC1"/>
    <property type="match status" value="1"/>
</dbReference>
<keyword evidence="6" id="KW-0509">mRNA transport</keyword>
<evidence type="ECO:0000256" key="1">
    <source>
        <dbReference type="ARBA" id="ARBA00004232"/>
    </source>
</evidence>
<evidence type="ECO:0000256" key="12">
    <source>
        <dbReference type="ARBA" id="ARBA00023242"/>
    </source>
</evidence>
<evidence type="ECO:0000256" key="13">
    <source>
        <dbReference type="SAM" id="MobiDB-lite"/>
    </source>
</evidence>
<comment type="caution">
    <text evidence="15">The sequence shown here is derived from an EMBL/GenBank/DDBJ whole genome shotgun (WGS) entry which is preliminary data.</text>
</comment>